<dbReference type="InterPro" id="IPR000014">
    <property type="entry name" value="PAS"/>
</dbReference>
<dbReference type="PRINTS" id="PR01590">
    <property type="entry name" value="HTHFIS"/>
</dbReference>
<organism evidence="7 8">
    <name type="scientific">Zoogloea oryzae</name>
    <dbReference type="NCBI Taxonomy" id="310767"/>
    <lineage>
        <taxon>Bacteria</taxon>
        <taxon>Pseudomonadati</taxon>
        <taxon>Pseudomonadota</taxon>
        <taxon>Betaproteobacteria</taxon>
        <taxon>Rhodocyclales</taxon>
        <taxon>Zoogloeaceae</taxon>
        <taxon>Zoogloea</taxon>
    </lineage>
</organism>
<evidence type="ECO:0000256" key="4">
    <source>
        <dbReference type="ARBA" id="ARBA00023125"/>
    </source>
</evidence>
<feature type="domain" description="Sigma-54 factor interaction" evidence="6">
    <location>
        <begin position="159"/>
        <end position="389"/>
    </location>
</feature>
<dbReference type="RefSeq" id="WP_284188320.1">
    <property type="nucleotide sequence ID" value="NZ_BSPX01000038.1"/>
</dbReference>
<dbReference type="Pfam" id="PF25601">
    <property type="entry name" value="AAA_lid_14"/>
    <property type="match status" value="1"/>
</dbReference>
<dbReference type="PROSITE" id="PS00688">
    <property type="entry name" value="SIGMA54_INTERACT_3"/>
    <property type="match status" value="1"/>
</dbReference>
<dbReference type="InterPro" id="IPR025943">
    <property type="entry name" value="Sigma_54_int_dom_ATP-bd_2"/>
</dbReference>
<sequence length="476" mass="51435">MAPAPFAAEAERIRRHVNDTLLAAFSELSEGILIVDREARIVWMNEQYPRHLGIADPASVIGLPVEDVIPNSLMRSVVASGKPIMLDVMEFGSESFVVMRLPVRDSAGTIIGGVGVMIFDDPRQLAPLLSRFQNLRLELADTRRKLDEARRTRYTFASFVGTSPACVAVKDKARRAARAVSPVLILGETGTGKELLAQAIHAASPRADGPFVAVNIAAIPETLLEAEFFGVAPGAYTGADRKGRSGKFELAQGGTLFLDEIGDMSPALQAKLLRALQEKEIEPVGSNRLIPIDVRIIAATSRNLQKDVDEGRFRPDLFYRLNVMTLDVPPLRERIDDLPLIAECLTDSIARQLGEPPRSLSADAIACLAGYTWPGNVRELSNMLERALLLSDADRLEARDFEHLLPAAARATPAPAKASPTRTLDQIQQDAERRAIVDAIASAGGNKAQAARILGISRASLYEKISALGLGSAANT</sequence>
<proteinExistence type="predicted"/>
<dbReference type="SUPFAM" id="SSF55785">
    <property type="entry name" value="PYP-like sensor domain (PAS domain)"/>
    <property type="match status" value="1"/>
</dbReference>
<evidence type="ECO:0000256" key="2">
    <source>
        <dbReference type="ARBA" id="ARBA00022840"/>
    </source>
</evidence>
<dbReference type="EMBL" id="BSPX01000038">
    <property type="protein sequence ID" value="GLT23094.1"/>
    <property type="molecule type" value="Genomic_DNA"/>
</dbReference>
<gene>
    <name evidence="7" type="ORF">GCM10007933_25560</name>
</gene>
<keyword evidence="3" id="KW-0805">Transcription regulation</keyword>
<evidence type="ECO:0000256" key="3">
    <source>
        <dbReference type="ARBA" id="ARBA00023015"/>
    </source>
</evidence>
<dbReference type="PROSITE" id="PS00675">
    <property type="entry name" value="SIGMA54_INTERACT_1"/>
    <property type="match status" value="1"/>
</dbReference>
<dbReference type="SMART" id="SM00382">
    <property type="entry name" value="AAA"/>
    <property type="match status" value="1"/>
</dbReference>
<dbReference type="Gene3D" id="3.40.50.300">
    <property type="entry name" value="P-loop containing nucleotide triphosphate hydrolases"/>
    <property type="match status" value="1"/>
</dbReference>
<dbReference type="InterPro" id="IPR035965">
    <property type="entry name" value="PAS-like_dom_sf"/>
</dbReference>
<dbReference type="SUPFAM" id="SSF46689">
    <property type="entry name" value="Homeodomain-like"/>
    <property type="match status" value="1"/>
</dbReference>
<protein>
    <submittedName>
        <fullName evidence="7">Sigma-54-dependent Fis family transcriptional regulator</fullName>
    </submittedName>
</protein>
<dbReference type="CDD" id="cd00130">
    <property type="entry name" value="PAS"/>
    <property type="match status" value="1"/>
</dbReference>
<dbReference type="CDD" id="cd00009">
    <property type="entry name" value="AAA"/>
    <property type="match status" value="1"/>
</dbReference>
<dbReference type="Gene3D" id="3.30.450.20">
    <property type="entry name" value="PAS domain"/>
    <property type="match status" value="1"/>
</dbReference>
<dbReference type="PROSITE" id="PS50045">
    <property type="entry name" value="SIGMA54_INTERACT_4"/>
    <property type="match status" value="1"/>
</dbReference>
<dbReference type="PROSITE" id="PS00676">
    <property type="entry name" value="SIGMA54_INTERACT_2"/>
    <property type="match status" value="1"/>
</dbReference>
<keyword evidence="1" id="KW-0547">Nucleotide-binding</keyword>
<dbReference type="PANTHER" id="PTHR32071:SF99">
    <property type="entry name" value="TRANSCRIPTIONAL REGULATORY PROTEIN"/>
    <property type="match status" value="1"/>
</dbReference>
<evidence type="ECO:0000256" key="5">
    <source>
        <dbReference type="ARBA" id="ARBA00023163"/>
    </source>
</evidence>
<comment type="caution">
    <text evidence="7">The sequence shown here is derived from an EMBL/GenBank/DDBJ whole genome shotgun (WGS) entry which is preliminary data.</text>
</comment>
<keyword evidence="5" id="KW-0804">Transcription</keyword>
<dbReference type="SUPFAM" id="SSF52540">
    <property type="entry name" value="P-loop containing nucleoside triphosphate hydrolases"/>
    <property type="match status" value="1"/>
</dbReference>
<dbReference type="Proteomes" id="UP001157167">
    <property type="component" value="Unassembled WGS sequence"/>
</dbReference>
<dbReference type="InterPro" id="IPR009057">
    <property type="entry name" value="Homeodomain-like_sf"/>
</dbReference>
<dbReference type="Pfam" id="PF08448">
    <property type="entry name" value="PAS_4"/>
    <property type="match status" value="1"/>
</dbReference>
<evidence type="ECO:0000313" key="8">
    <source>
        <dbReference type="Proteomes" id="UP001157167"/>
    </source>
</evidence>
<keyword evidence="8" id="KW-1185">Reference proteome</keyword>
<dbReference type="Gene3D" id="1.10.8.60">
    <property type="match status" value="1"/>
</dbReference>
<dbReference type="Gene3D" id="1.10.10.60">
    <property type="entry name" value="Homeodomain-like"/>
    <property type="match status" value="1"/>
</dbReference>
<reference evidence="8" key="1">
    <citation type="journal article" date="2019" name="Int. J. Syst. Evol. Microbiol.">
        <title>The Global Catalogue of Microorganisms (GCM) 10K type strain sequencing project: providing services to taxonomists for standard genome sequencing and annotation.</title>
        <authorList>
            <consortium name="The Broad Institute Genomics Platform"/>
            <consortium name="The Broad Institute Genome Sequencing Center for Infectious Disease"/>
            <person name="Wu L."/>
            <person name="Ma J."/>
        </authorList>
    </citation>
    <scope>NUCLEOTIDE SEQUENCE [LARGE SCALE GENOMIC DNA]</scope>
    <source>
        <strain evidence="8">NBRC 102407</strain>
    </source>
</reference>
<dbReference type="Pfam" id="PF02954">
    <property type="entry name" value="HTH_8"/>
    <property type="match status" value="1"/>
</dbReference>
<dbReference type="InterPro" id="IPR013656">
    <property type="entry name" value="PAS_4"/>
</dbReference>
<keyword evidence="2" id="KW-0067">ATP-binding</keyword>
<name>A0ABQ6FCU3_9RHOO</name>
<dbReference type="InterPro" id="IPR058031">
    <property type="entry name" value="AAA_lid_NorR"/>
</dbReference>
<evidence type="ECO:0000256" key="1">
    <source>
        <dbReference type="ARBA" id="ARBA00022741"/>
    </source>
</evidence>
<dbReference type="InterPro" id="IPR002197">
    <property type="entry name" value="HTH_Fis"/>
</dbReference>
<dbReference type="InterPro" id="IPR002078">
    <property type="entry name" value="Sigma_54_int"/>
</dbReference>
<dbReference type="InterPro" id="IPR027417">
    <property type="entry name" value="P-loop_NTPase"/>
</dbReference>
<keyword evidence="4" id="KW-0238">DNA-binding</keyword>
<dbReference type="InterPro" id="IPR025944">
    <property type="entry name" value="Sigma_54_int_dom_CS"/>
</dbReference>
<dbReference type="InterPro" id="IPR003593">
    <property type="entry name" value="AAA+_ATPase"/>
</dbReference>
<evidence type="ECO:0000313" key="7">
    <source>
        <dbReference type="EMBL" id="GLT23094.1"/>
    </source>
</evidence>
<accession>A0ABQ6FCU3</accession>
<evidence type="ECO:0000259" key="6">
    <source>
        <dbReference type="PROSITE" id="PS50045"/>
    </source>
</evidence>
<dbReference type="Pfam" id="PF00158">
    <property type="entry name" value="Sigma54_activat"/>
    <property type="match status" value="1"/>
</dbReference>
<dbReference type="InterPro" id="IPR025662">
    <property type="entry name" value="Sigma_54_int_dom_ATP-bd_1"/>
</dbReference>
<dbReference type="PANTHER" id="PTHR32071">
    <property type="entry name" value="TRANSCRIPTIONAL REGULATORY PROTEIN"/>
    <property type="match status" value="1"/>
</dbReference>